<dbReference type="PANTHER" id="PTHR10846:SF8">
    <property type="entry name" value="INNER MEMBRANE PROTEIN YRBG"/>
    <property type="match status" value="1"/>
</dbReference>
<dbReference type="GO" id="GO:0006874">
    <property type="term" value="P:intracellular calcium ion homeostasis"/>
    <property type="evidence" value="ECO:0007669"/>
    <property type="project" value="TreeGrafter"/>
</dbReference>
<evidence type="ECO:0000256" key="4">
    <source>
        <dbReference type="ARBA" id="ARBA00023136"/>
    </source>
</evidence>
<sequence>MLYYLIAIVSGFGLLVWGSGWLVVGASTVAGKLGVSPFIIGLTIVGIGTSAPEIMVSAVAAWQGNPNVSIGNAIGSNIANIGLVVGLTALIIPLMVDSTTLRTEFRLMLAVLFLACALLADGRLSRMDGIILIGGFGLLLGWMIYMGLTAHRTDPMGEEFDETIPSEFTTMSALFRLLIGLVVLIFGSRIVVWGAVNVAQSLGVSDLVIGLTIVAVGTSLPELSASIMGAYKKEPDIAIGNIIGSNMFNLLLVLGLPGVIAPSAVPMDALLYRDLPTLLVLSIALVIVAYGFRKPARINRWEGAALLTIFCGYQFSLYLSAS</sequence>
<evidence type="ECO:0000313" key="7">
    <source>
        <dbReference type="EMBL" id="VFK55458.1"/>
    </source>
</evidence>
<organism evidence="7">
    <name type="scientific">Candidatus Kentrum sp. TUN</name>
    <dbReference type="NCBI Taxonomy" id="2126343"/>
    <lineage>
        <taxon>Bacteria</taxon>
        <taxon>Pseudomonadati</taxon>
        <taxon>Pseudomonadota</taxon>
        <taxon>Gammaproteobacteria</taxon>
        <taxon>Candidatus Kentrum</taxon>
    </lineage>
</organism>
<feature type="transmembrane region" description="Helical" evidence="5">
    <location>
        <begin position="38"/>
        <end position="62"/>
    </location>
</feature>
<keyword evidence="4 5" id="KW-0472">Membrane</keyword>
<evidence type="ECO:0000313" key="8">
    <source>
        <dbReference type="EMBL" id="VFK61465.1"/>
    </source>
</evidence>
<dbReference type="InterPro" id="IPR004837">
    <property type="entry name" value="NaCa_Exmemb"/>
</dbReference>
<evidence type="ECO:0000259" key="6">
    <source>
        <dbReference type="Pfam" id="PF01699"/>
    </source>
</evidence>
<feature type="transmembrane region" description="Helical" evidence="5">
    <location>
        <begin position="243"/>
        <end position="263"/>
    </location>
</feature>
<feature type="transmembrane region" description="Helical" evidence="5">
    <location>
        <begin position="174"/>
        <end position="196"/>
    </location>
</feature>
<feature type="domain" description="Sodium/calcium exchanger membrane region" evidence="6">
    <location>
        <begin position="174"/>
        <end position="315"/>
    </location>
</feature>
<feature type="transmembrane region" description="Helical" evidence="5">
    <location>
        <begin position="74"/>
        <end position="95"/>
    </location>
</feature>
<feature type="transmembrane region" description="Helical" evidence="5">
    <location>
        <begin position="275"/>
        <end position="292"/>
    </location>
</feature>
<evidence type="ECO:0000256" key="1">
    <source>
        <dbReference type="ARBA" id="ARBA00004141"/>
    </source>
</evidence>
<dbReference type="GO" id="GO:0005886">
    <property type="term" value="C:plasma membrane"/>
    <property type="evidence" value="ECO:0007669"/>
    <property type="project" value="TreeGrafter"/>
</dbReference>
<feature type="transmembrane region" description="Helical" evidence="5">
    <location>
        <begin position="130"/>
        <end position="148"/>
    </location>
</feature>
<protein>
    <submittedName>
        <fullName evidence="7">Cation:H+ antiporter</fullName>
    </submittedName>
</protein>
<dbReference type="AlphaFoldDB" id="A0A450ZP37"/>
<keyword evidence="2 5" id="KW-0812">Transmembrane</keyword>
<reference evidence="7" key="1">
    <citation type="submission" date="2019-02" db="EMBL/GenBank/DDBJ databases">
        <authorList>
            <person name="Gruber-Vodicka R. H."/>
            <person name="Seah K. B. B."/>
        </authorList>
    </citation>
    <scope>NUCLEOTIDE SEQUENCE</scope>
    <source>
        <strain evidence="8">BECK_BY2</strain>
        <strain evidence="7">BECK_BY3</strain>
    </source>
</reference>
<feature type="domain" description="Sodium/calcium exchanger membrane region" evidence="6">
    <location>
        <begin position="5"/>
        <end position="144"/>
    </location>
</feature>
<dbReference type="InterPro" id="IPR044880">
    <property type="entry name" value="NCX_ion-bd_dom_sf"/>
</dbReference>
<name>A0A450ZP37_9GAMM</name>
<dbReference type="InterPro" id="IPR004481">
    <property type="entry name" value="K/Na/Ca-exchanger"/>
</dbReference>
<evidence type="ECO:0000256" key="5">
    <source>
        <dbReference type="SAM" id="Phobius"/>
    </source>
</evidence>
<feature type="transmembrane region" description="Helical" evidence="5">
    <location>
        <begin position="6"/>
        <end position="26"/>
    </location>
</feature>
<dbReference type="NCBIfam" id="TIGR00367">
    <property type="entry name" value="calcium/sodium antiporter"/>
    <property type="match status" value="1"/>
</dbReference>
<dbReference type="GO" id="GO:0005262">
    <property type="term" value="F:calcium channel activity"/>
    <property type="evidence" value="ECO:0007669"/>
    <property type="project" value="TreeGrafter"/>
</dbReference>
<dbReference type="EMBL" id="CAADFY010000068">
    <property type="protein sequence ID" value="VFK55458.1"/>
    <property type="molecule type" value="Genomic_DNA"/>
</dbReference>
<comment type="subcellular location">
    <subcellularLocation>
        <location evidence="1">Membrane</location>
        <topology evidence="1">Multi-pass membrane protein</topology>
    </subcellularLocation>
</comment>
<dbReference type="EMBL" id="CAADFV010000066">
    <property type="protein sequence ID" value="VFK61465.1"/>
    <property type="molecule type" value="Genomic_DNA"/>
</dbReference>
<feature type="transmembrane region" description="Helical" evidence="5">
    <location>
        <begin position="107"/>
        <end position="124"/>
    </location>
</feature>
<proteinExistence type="predicted"/>
<dbReference type="Pfam" id="PF01699">
    <property type="entry name" value="Na_Ca_ex"/>
    <property type="match status" value="2"/>
</dbReference>
<dbReference type="Gene3D" id="1.20.1420.30">
    <property type="entry name" value="NCX, central ion-binding region"/>
    <property type="match status" value="1"/>
</dbReference>
<dbReference type="GO" id="GO:0008273">
    <property type="term" value="F:calcium, potassium:sodium antiporter activity"/>
    <property type="evidence" value="ECO:0007669"/>
    <property type="project" value="TreeGrafter"/>
</dbReference>
<gene>
    <name evidence="8" type="ORF">BECKTUN1418E_GA0071001_106610</name>
    <name evidence="7" type="ORF">BECKTUN1418F_GA0071002_106810</name>
</gene>
<evidence type="ECO:0000256" key="2">
    <source>
        <dbReference type="ARBA" id="ARBA00022692"/>
    </source>
</evidence>
<evidence type="ECO:0000256" key="3">
    <source>
        <dbReference type="ARBA" id="ARBA00022989"/>
    </source>
</evidence>
<accession>A0A450ZP37</accession>
<keyword evidence="3 5" id="KW-1133">Transmembrane helix</keyword>
<dbReference type="PANTHER" id="PTHR10846">
    <property type="entry name" value="SODIUM/POTASSIUM/CALCIUM EXCHANGER"/>
    <property type="match status" value="1"/>
</dbReference>